<protein>
    <recommendedName>
        <fullName evidence="3">pantoate--beta-alanine ligase (AMP-forming)</fullName>
        <ecNumber evidence="3">6.3.2.1</ecNumber>
    </recommendedName>
</protein>
<evidence type="ECO:0000256" key="5">
    <source>
        <dbReference type="ARBA" id="ARBA00022655"/>
    </source>
</evidence>
<organism evidence="9">
    <name type="scientific">freshwater metagenome</name>
    <dbReference type="NCBI Taxonomy" id="449393"/>
    <lineage>
        <taxon>unclassified sequences</taxon>
        <taxon>metagenomes</taxon>
        <taxon>ecological metagenomes</taxon>
    </lineage>
</organism>
<gene>
    <name evidence="9" type="ORF">UFOPK4028_00268</name>
</gene>
<dbReference type="SUPFAM" id="SSF52374">
    <property type="entry name" value="Nucleotidylyl transferase"/>
    <property type="match status" value="1"/>
</dbReference>
<dbReference type="Gene3D" id="3.30.1300.10">
    <property type="entry name" value="Pantoate-beta-alanine ligase, C-terminal domain"/>
    <property type="match status" value="1"/>
</dbReference>
<dbReference type="HAMAP" id="MF_00158">
    <property type="entry name" value="PanC"/>
    <property type="match status" value="1"/>
</dbReference>
<evidence type="ECO:0000256" key="1">
    <source>
        <dbReference type="ARBA" id="ARBA00004990"/>
    </source>
</evidence>
<dbReference type="PANTHER" id="PTHR21299:SF1">
    <property type="entry name" value="PANTOATE--BETA-ALANINE LIGASE"/>
    <property type="match status" value="1"/>
</dbReference>
<dbReference type="InterPro" id="IPR014729">
    <property type="entry name" value="Rossmann-like_a/b/a_fold"/>
</dbReference>
<dbReference type="AlphaFoldDB" id="A0A6J5YW31"/>
<dbReference type="InterPro" id="IPR042176">
    <property type="entry name" value="Pantoate_ligase_C"/>
</dbReference>
<evidence type="ECO:0000256" key="4">
    <source>
        <dbReference type="ARBA" id="ARBA00022598"/>
    </source>
</evidence>
<dbReference type="GO" id="GO:0005524">
    <property type="term" value="F:ATP binding"/>
    <property type="evidence" value="ECO:0007669"/>
    <property type="project" value="UniProtKB-KW"/>
</dbReference>
<dbReference type="InterPro" id="IPR003721">
    <property type="entry name" value="Pantoate_ligase"/>
</dbReference>
<dbReference type="GO" id="GO:0015940">
    <property type="term" value="P:pantothenate biosynthetic process"/>
    <property type="evidence" value="ECO:0007669"/>
    <property type="project" value="UniProtKB-UniPathway"/>
</dbReference>
<dbReference type="Gene3D" id="3.40.50.620">
    <property type="entry name" value="HUPs"/>
    <property type="match status" value="1"/>
</dbReference>
<keyword evidence="5" id="KW-0566">Pantothenate biosynthesis</keyword>
<keyword evidence="7" id="KW-0067">ATP-binding</keyword>
<evidence type="ECO:0000256" key="2">
    <source>
        <dbReference type="ARBA" id="ARBA00009256"/>
    </source>
</evidence>
<name>A0A6J5YW31_9ZZZZ</name>
<sequence>MIEIHKSSDDLARQKYDVLVPTMGALHAGHQSLIEIAKTKGKKVLVSIFVNPLQFEDKNDLKNYPKSLDSDMNLAEKAGADGVFTPTEDAIYPGTVVEISAGELGEKYEGKSRPKHFNGVLTVVKRLFEITSPKIAIFGEKDFQQLFLIKKMAKDLNLPLDIISAPTVRDKNGLALSSRNVYLDDNQKRSAQIIYKTLQKSNLDDMHKVLLDEPNFKLDYLEIIDENTFLKADKNTQNKRAIIAGWINQIRLIDNMPVSTKS</sequence>
<proteinExistence type="inferred from homology"/>
<dbReference type="GO" id="GO:0004592">
    <property type="term" value="F:pantoate-beta-alanine ligase activity"/>
    <property type="evidence" value="ECO:0007669"/>
    <property type="project" value="UniProtKB-EC"/>
</dbReference>
<dbReference type="Pfam" id="PF02569">
    <property type="entry name" value="Pantoate_ligase"/>
    <property type="match status" value="1"/>
</dbReference>
<comment type="catalytic activity">
    <reaction evidence="8">
        <text>(R)-pantoate + beta-alanine + ATP = (R)-pantothenate + AMP + diphosphate + H(+)</text>
        <dbReference type="Rhea" id="RHEA:10912"/>
        <dbReference type="ChEBI" id="CHEBI:15378"/>
        <dbReference type="ChEBI" id="CHEBI:15980"/>
        <dbReference type="ChEBI" id="CHEBI:29032"/>
        <dbReference type="ChEBI" id="CHEBI:30616"/>
        <dbReference type="ChEBI" id="CHEBI:33019"/>
        <dbReference type="ChEBI" id="CHEBI:57966"/>
        <dbReference type="ChEBI" id="CHEBI:456215"/>
        <dbReference type="EC" id="6.3.2.1"/>
    </reaction>
</comment>
<comment type="pathway">
    <text evidence="1">Cofactor biosynthesis; (R)-pantothenate biosynthesis; (R)-pantothenate from (R)-pantoate and beta-alanine: step 1/1.</text>
</comment>
<dbReference type="NCBIfam" id="TIGR00125">
    <property type="entry name" value="cyt_tran_rel"/>
    <property type="match status" value="1"/>
</dbReference>
<dbReference type="PANTHER" id="PTHR21299">
    <property type="entry name" value="CYTIDYLATE KINASE/PANTOATE-BETA-ALANINE LIGASE"/>
    <property type="match status" value="1"/>
</dbReference>
<evidence type="ECO:0000256" key="8">
    <source>
        <dbReference type="ARBA" id="ARBA00048258"/>
    </source>
</evidence>
<evidence type="ECO:0000256" key="6">
    <source>
        <dbReference type="ARBA" id="ARBA00022741"/>
    </source>
</evidence>
<evidence type="ECO:0000256" key="3">
    <source>
        <dbReference type="ARBA" id="ARBA00012219"/>
    </source>
</evidence>
<accession>A0A6J5YW31</accession>
<dbReference type="EC" id="6.3.2.1" evidence="3"/>
<dbReference type="NCBIfam" id="TIGR00018">
    <property type="entry name" value="panC"/>
    <property type="match status" value="1"/>
</dbReference>
<dbReference type="InterPro" id="IPR004821">
    <property type="entry name" value="Cyt_trans-like"/>
</dbReference>
<reference evidence="9" key="1">
    <citation type="submission" date="2020-05" db="EMBL/GenBank/DDBJ databases">
        <authorList>
            <person name="Chiriac C."/>
            <person name="Salcher M."/>
            <person name="Ghai R."/>
            <person name="Kavagutti S V."/>
        </authorList>
    </citation>
    <scope>NUCLEOTIDE SEQUENCE</scope>
</reference>
<evidence type="ECO:0000256" key="7">
    <source>
        <dbReference type="ARBA" id="ARBA00022840"/>
    </source>
</evidence>
<dbReference type="GO" id="GO:0005829">
    <property type="term" value="C:cytosol"/>
    <property type="evidence" value="ECO:0007669"/>
    <property type="project" value="TreeGrafter"/>
</dbReference>
<keyword evidence="4" id="KW-0436">Ligase</keyword>
<dbReference type="UniPathway" id="UPA00028">
    <property type="reaction ID" value="UER00005"/>
</dbReference>
<evidence type="ECO:0000313" key="9">
    <source>
        <dbReference type="EMBL" id="CAB4332229.1"/>
    </source>
</evidence>
<comment type="similarity">
    <text evidence="2">Belongs to the pantothenate synthetase family.</text>
</comment>
<keyword evidence="6" id="KW-0547">Nucleotide-binding</keyword>
<dbReference type="EMBL" id="CAESAC010000020">
    <property type="protein sequence ID" value="CAB4332229.1"/>
    <property type="molecule type" value="Genomic_DNA"/>
</dbReference>